<organism evidence="1">
    <name type="scientific">Culex pipiens</name>
    <name type="common">House mosquito</name>
    <dbReference type="NCBI Taxonomy" id="7175"/>
    <lineage>
        <taxon>Eukaryota</taxon>
        <taxon>Metazoa</taxon>
        <taxon>Ecdysozoa</taxon>
        <taxon>Arthropoda</taxon>
        <taxon>Hexapoda</taxon>
        <taxon>Insecta</taxon>
        <taxon>Pterygota</taxon>
        <taxon>Neoptera</taxon>
        <taxon>Endopterygota</taxon>
        <taxon>Diptera</taxon>
        <taxon>Nematocera</taxon>
        <taxon>Culicoidea</taxon>
        <taxon>Culicidae</taxon>
        <taxon>Culicinae</taxon>
        <taxon>Culicini</taxon>
        <taxon>Culex</taxon>
        <taxon>Culex</taxon>
    </lineage>
</organism>
<dbReference type="AlphaFoldDB" id="A0A8D7ZVW5"/>
<dbReference type="EMBL" id="HBUE01004652">
    <property type="protein sequence ID" value="CAG6445397.1"/>
    <property type="molecule type" value="Transcribed_RNA"/>
</dbReference>
<name>A0A8D7ZVW5_CULPI</name>
<protein>
    <submittedName>
        <fullName evidence="1">(northern house mosquito) hypothetical protein</fullName>
    </submittedName>
</protein>
<dbReference type="EMBL" id="HBUE01004649">
    <property type="protein sequence ID" value="CAG6445396.1"/>
    <property type="molecule type" value="Transcribed_RNA"/>
</dbReference>
<accession>A0A8D7ZVW5</accession>
<evidence type="ECO:0000313" key="1">
    <source>
        <dbReference type="EMBL" id="CAG6445397.1"/>
    </source>
</evidence>
<reference evidence="1" key="1">
    <citation type="submission" date="2021-05" db="EMBL/GenBank/DDBJ databases">
        <authorList>
            <person name="Alioto T."/>
            <person name="Alioto T."/>
            <person name="Gomez Garrido J."/>
        </authorList>
    </citation>
    <scope>NUCLEOTIDE SEQUENCE</scope>
</reference>
<sequence>MENACSRLGSTSFLDCRSAVPEAGIAEDRCCFALAPPVSHSRVARPSSMLGATTISLLLSQVVTTAVLSARGLLTSGRLWQVRLFPSFRSVLLFSWSSSMMSSSSSSSSFSSPSTYVDFSPVGGSVYSSTAASWCVLALTLCVRSMSDVDMNTPESDATIVLVPSDGRI</sequence>
<proteinExistence type="predicted"/>